<gene>
    <name evidence="3" type="ORF">FLP10_05960</name>
</gene>
<dbReference type="RefSeq" id="WP_149160040.1">
    <property type="nucleotide sequence ID" value="NZ_CP043505.1"/>
</dbReference>
<dbReference type="SUPFAM" id="SSF54373">
    <property type="entry name" value="FAD-linked reductases, C-terminal domain"/>
    <property type="match status" value="1"/>
</dbReference>
<feature type="domain" description="Amine oxidase" evidence="2">
    <location>
        <begin position="67"/>
        <end position="134"/>
    </location>
</feature>
<dbReference type="PANTHER" id="PTHR10742:SF410">
    <property type="entry name" value="LYSINE-SPECIFIC HISTONE DEMETHYLASE 2"/>
    <property type="match status" value="1"/>
</dbReference>
<name>A0A5C1YEB7_9MICO</name>
<proteinExistence type="predicted"/>
<organism evidence="3 4">
    <name type="scientific">Agromyces intestinalis</name>
    <dbReference type="NCBI Taxonomy" id="2592652"/>
    <lineage>
        <taxon>Bacteria</taxon>
        <taxon>Bacillati</taxon>
        <taxon>Actinomycetota</taxon>
        <taxon>Actinomycetes</taxon>
        <taxon>Micrococcales</taxon>
        <taxon>Microbacteriaceae</taxon>
        <taxon>Agromyces</taxon>
    </lineage>
</organism>
<accession>A0A5C1YEB7</accession>
<feature type="domain" description="Amine oxidase" evidence="2">
    <location>
        <begin position="151"/>
        <end position="500"/>
    </location>
</feature>
<dbReference type="Gene3D" id="3.50.50.60">
    <property type="entry name" value="FAD/NAD(P)-binding domain"/>
    <property type="match status" value="2"/>
</dbReference>
<dbReference type="KEGG" id="ail:FLP10_05960"/>
<dbReference type="PROSITE" id="PS51257">
    <property type="entry name" value="PROKAR_LIPOPROTEIN"/>
    <property type="match status" value="1"/>
</dbReference>
<feature type="compositionally biased region" description="Pro residues" evidence="1">
    <location>
        <begin position="35"/>
        <end position="59"/>
    </location>
</feature>
<dbReference type="InterPro" id="IPR006311">
    <property type="entry name" value="TAT_signal"/>
</dbReference>
<evidence type="ECO:0000256" key="1">
    <source>
        <dbReference type="SAM" id="MobiDB-lite"/>
    </source>
</evidence>
<dbReference type="InterPro" id="IPR002937">
    <property type="entry name" value="Amino_oxidase"/>
</dbReference>
<dbReference type="OrthoDB" id="337830at2"/>
<dbReference type="Pfam" id="PF01593">
    <property type="entry name" value="Amino_oxidase"/>
    <property type="match status" value="2"/>
</dbReference>
<evidence type="ECO:0000313" key="3">
    <source>
        <dbReference type="EMBL" id="QEO14018.1"/>
    </source>
</evidence>
<dbReference type="SUPFAM" id="SSF51905">
    <property type="entry name" value="FAD/NAD(P)-binding domain"/>
    <property type="match status" value="2"/>
</dbReference>
<dbReference type="PROSITE" id="PS51318">
    <property type="entry name" value="TAT"/>
    <property type="match status" value="1"/>
</dbReference>
<protein>
    <submittedName>
        <fullName evidence="3">NAD(P)-binding protein</fullName>
    </submittedName>
</protein>
<dbReference type="AlphaFoldDB" id="A0A5C1YEB7"/>
<keyword evidence="4" id="KW-1185">Reference proteome</keyword>
<reference evidence="3 4" key="1">
    <citation type="submission" date="2019-09" db="EMBL/GenBank/DDBJ databases">
        <title>Genome sequencing of strain KACC 19306.</title>
        <authorList>
            <person name="Heo J."/>
            <person name="Kim S.-J."/>
            <person name="Kim J.-S."/>
            <person name="Hong S.-B."/>
            <person name="Kwon S.-W."/>
        </authorList>
    </citation>
    <scope>NUCLEOTIDE SEQUENCE [LARGE SCALE GENOMIC DNA]</scope>
    <source>
        <strain evidence="3 4">KACC 19306</strain>
    </source>
</reference>
<sequence length="506" mass="52335">MDSRGRPREGMPRRTFLAAALAGVTTVVLASCTPEPSPTGSPSPSPSPSPTFTPRPGPDGLPRLTAMRRSRWGADPYALGAFSYDDVGSTEQLRVALSRPVRDRVWFAGEACSTDAPGTMQGAIASGEAAAAAVAVRAGDDERVVVVGAGLAGLTAANALVRRGLRVVVVEARDRAGGRVDSVDDDDFGGSAQLGALLVGEDADAVAELLDEASVDTLLIDVPATALATDRDWVPIDPAGVEAIAEAHDWALTQPQDVSIATALVGSGAAAALSSTPDAHGVRATDWLAHAISSGVEVATGAPTSRVSAVSIDRDRLRRTLRVVQGRLGDVIDALTAEVDIAVSSTVTHIAYSDDRVSLRLGTGESITADRVIVTAPLGVLKTSTIRFEPRLPLTHQRAISLLGMGVLDTVWLRFEEAFWRTDAPSGDASASMPDADAPAATPDVLTVVGTSPTVAAWIDIGRPTGEPVIVGVIAAAQATRLESLDDDEFQDEVLAALAPFATATD</sequence>
<evidence type="ECO:0000259" key="2">
    <source>
        <dbReference type="Pfam" id="PF01593"/>
    </source>
</evidence>
<dbReference type="GO" id="GO:0016491">
    <property type="term" value="F:oxidoreductase activity"/>
    <property type="evidence" value="ECO:0007669"/>
    <property type="project" value="InterPro"/>
</dbReference>
<dbReference type="EMBL" id="CP043505">
    <property type="protein sequence ID" value="QEO14018.1"/>
    <property type="molecule type" value="Genomic_DNA"/>
</dbReference>
<dbReference type="PANTHER" id="PTHR10742">
    <property type="entry name" value="FLAVIN MONOAMINE OXIDASE"/>
    <property type="match status" value="1"/>
</dbReference>
<dbReference type="PRINTS" id="PR00419">
    <property type="entry name" value="ADXRDTASE"/>
</dbReference>
<dbReference type="InterPro" id="IPR036188">
    <property type="entry name" value="FAD/NAD-bd_sf"/>
</dbReference>
<feature type="region of interest" description="Disordered" evidence="1">
    <location>
        <begin position="31"/>
        <end position="64"/>
    </location>
</feature>
<dbReference type="InterPro" id="IPR050281">
    <property type="entry name" value="Flavin_monoamine_oxidase"/>
</dbReference>
<dbReference type="Proteomes" id="UP000324678">
    <property type="component" value="Chromosome"/>
</dbReference>
<evidence type="ECO:0000313" key="4">
    <source>
        <dbReference type="Proteomes" id="UP000324678"/>
    </source>
</evidence>